<dbReference type="Proteomes" id="UP001233271">
    <property type="component" value="Chromosome 5"/>
</dbReference>
<dbReference type="Pfam" id="PF05721">
    <property type="entry name" value="PhyH"/>
    <property type="match status" value="1"/>
</dbReference>
<name>A0AA48L6D9_9TREE</name>
<dbReference type="Gene3D" id="1.10.3210.10">
    <property type="entry name" value="Hypothetical protein af1432"/>
    <property type="match status" value="1"/>
</dbReference>
<evidence type="ECO:0000313" key="2">
    <source>
        <dbReference type="EMBL" id="BEI92765.1"/>
    </source>
</evidence>
<dbReference type="GeneID" id="85496635"/>
<dbReference type="EMBL" id="AP028216">
    <property type="protein sequence ID" value="BEI92765.1"/>
    <property type="molecule type" value="Genomic_DNA"/>
</dbReference>
<accession>A0AA48L6D9</accession>
<dbReference type="CDD" id="cd00077">
    <property type="entry name" value="HDc"/>
    <property type="match status" value="1"/>
</dbReference>
<evidence type="ECO:0000313" key="3">
    <source>
        <dbReference type="Proteomes" id="UP001233271"/>
    </source>
</evidence>
<dbReference type="SUPFAM" id="SSF109604">
    <property type="entry name" value="HD-domain/PDEase-like"/>
    <property type="match status" value="1"/>
</dbReference>
<keyword evidence="3" id="KW-1185">Reference proteome</keyword>
<proteinExistence type="predicted"/>
<dbReference type="Pfam" id="PF01966">
    <property type="entry name" value="HD"/>
    <property type="match status" value="1"/>
</dbReference>
<dbReference type="AlphaFoldDB" id="A0AA48L6D9"/>
<dbReference type="InterPro" id="IPR006674">
    <property type="entry name" value="HD_domain"/>
</dbReference>
<dbReference type="InterPro" id="IPR003607">
    <property type="entry name" value="HD/PDEase_dom"/>
</dbReference>
<gene>
    <name evidence="2" type="ORF">CcaverHIS019_0503930</name>
</gene>
<dbReference type="SUPFAM" id="SSF51197">
    <property type="entry name" value="Clavaminate synthase-like"/>
    <property type="match status" value="1"/>
</dbReference>
<dbReference type="InterPro" id="IPR008775">
    <property type="entry name" value="Phytyl_CoA_dOase-like"/>
</dbReference>
<dbReference type="Gene3D" id="2.60.120.620">
    <property type="entry name" value="q2cbj1_9rhob like domain"/>
    <property type="match status" value="1"/>
</dbReference>
<protein>
    <recommendedName>
        <fullName evidence="1">HD domain-containing protein</fullName>
    </recommendedName>
</protein>
<dbReference type="PANTHER" id="PTHR40202">
    <property type="match status" value="1"/>
</dbReference>
<evidence type="ECO:0000259" key="1">
    <source>
        <dbReference type="Pfam" id="PF01966"/>
    </source>
</evidence>
<dbReference type="RefSeq" id="XP_060458030.1">
    <property type="nucleotide sequence ID" value="XM_060601547.1"/>
</dbReference>
<reference evidence="2" key="1">
    <citation type="journal article" date="2023" name="BMC Genomics">
        <title>Chromosome-level genome assemblies of Cutaneotrichosporon spp. (Trichosporonales, Basidiomycota) reveal imbalanced evolution between nucleotide sequences and chromosome synteny.</title>
        <authorList>
            <person name="Kobayashi Y."/>
            <person name="Kayamori A."/>
            <person name="Aoki K."/>
            <person name="Shiwa Y."/>
            <person name="Matsutani M."/>
            <person name="Fujita N."/>
            <person name="Sugita T."/>
            <person name="Iwasaki W."/>
            <person name="Tanaka N."/>
            <person name="Takashima M."/>
        </authorList>
    </citation>
    <scope>NUCLEOTIDE SEQUENCE</scope>
    <source>
        <strain evidence="2">HIS019</strain>
    </source>
</reference>
<dbReference type="PANTHER" id="PTHR40202:SF1">
    <property type="entry name" value="HD DOMAIN-CONTAINING PROTEIN"/>
    <property type="match status" value="1"/>
</dbReference>
<organism evidence="2 3">
    <name type="scientific">Cutaneotrichosporon cavernicola</name>
    <dbReference type="NCBI Taxonomy" id="279322"/>
    <lineage>
        <taxon>Eukaryota</taxon>
        <taxon>Fungi</taxon>
        <taxon>Dikarya</taxon>
        <taxon>Basidiomycota</taxon>
        <taxon>Agaricomycotina</taxon>
        <taxon>Tremellomycetes</taxon>
        <taxon>Trichosporonales</taxon>
        <taxon>Trichosporonaceae</taxon>
        <taxon>Cutaneotrichosporon</taxon>
    </lineage>
</organism>
<feature type="domain" description="HD" evidence="1">
    <location>
        <begin position="306"/>
        <end position="386"/>
    </location>
</feature>
<dbReference type="InterPro" id="IPR052567">
    <property type="entry name" value="OP_Dioxygenase"/>
</dbReference>
<sequence>MSFDKKYYLLPEQLESFEKNGYLMLPDVLSEYEVKEMQQWSAEVKGWPDRPGQHMPYEEVRADGTTGLCRTENYANYHDGFNSMFRGERLIGILTELMGERAVLFKEKINYKEAGGSGGFDAHIDASAYNHAGACNHQTFLMAVNDMDMNNGCLEVVPGSHKDEIPLGANRCIDPEWEAKHTWVPVPMPAGALLVFGSYLAHRSGPNSSPRPRAAIYATYNGVSEGDKHDSYYVHRRKAWPPTSERIAGVDYTEGALTYAFGSPMSGGKDMIDTKLAKDQATVTKLFNMITAQGDADYIGENISQLEHCLQAAAQAAQEGADEETIVAALLHDVGQFVPHSEAKDMMHHGGSLGKMSHEAVGEQYLRDEGFTEKVCVLVGAHVVAKRYLTATRPEYLAALSSASQASLRYQGGPFSSEQVKEFEADPLHRQKVQLRLWDDRAKRDDWNAPGIETYRPMILRVLEKAR</sequence>
<dbReference type="KEGG" id="ccac:CcaHIS019_0503930"/>